<dbReference type="RefSeq" id="XP_007604546.1">
    <property type="nucleotide sequence ID" value="XM_007604484.1"/>
</dbReference>
<keyword evidence="3" id="KW-1185">Reference proteome</keyword>
<feature type="transmembrane region" description="Helical" evidence="1">
    <location>
        <begin position="69"/>
        <end position="88"/>
    </location>
</feature>
<name>L2GM48_VITCO</name>
<dbReference type="EMBL" id="JH370137">
    <property type="protein sequence ID" value="ELA41916.1"/>
    <property type="molecule type" value="Genomic_DNA"/>
</dbReference>
<keyword evidence="1" id="KW-0812">Transmembrane</keyword>
<keyword evidence="1" id="KW-0472">Membrane</keyword>
<evidence type="ECO:0000256" key="1">
    <source>
        <dbReference type="SAM" id="Phobius"/>
    </source>
</evidence>
<dbReference type="AlphaFoldDB" id="L2GM48"/>
<dbReference type="HOGENOM" id="CLU_1422449_0_0_1"/>
<evidence type="ECO:0000313" key="2">
    <source>
        <dbReference type="EMBL" id="ELA41916.1"/>
    </source>
</evidence>
<feature type="transmembrane region" description="Helical" evidence="1">
    <location>
        <begin position="9"/>
        <end position="30"/>
    </location>
</feature>
<dbReference type="GeneID" id="19881811"/>
<accession>L2GM48</accession>
<evidence type="ECO:0000313" key="3">
    <source>
        <dbReference type="Proteomes" id="UP000011082"/>
    </source>
</evidence>
<sequence>MRTRAKKILYYSGILSIEVIAYYICIYLYFTTEQHSYILLSFIYILGVLSGCLTRSLSSLSNLLLVKTLATFFYSKIMYELFVIARILVGVDKNFDICLIVIALMNILRGMLKNGLSSNFSTSKKMEYYNDIIKLERFIIRLMNRSSHVHFTDEMVKNYILCTADKSDKRPNAWEATIQEYYSVFFAIILN</sequence>
<reference evidence="3" key="1">
    <citation type="submission" date="2011-05" db="EMBL/GenBank/DDBJ databases">
        <title>The genome sequence of Vittaforma corneae strain ATCC 50505.</title>
        <authorList>
            <consortium name="The Broad Institute Genome Sequencing Platform"/>
            <person name="Cuomo C."/>
            <person name="Didier E."/>
            <person name="Bowers L."/>
            <person name="Young S.K."/>
            <person name="Zeng Q."/>
            <person name="Gargeya S."/>
            <person name="Fitzgerald M."/>
            <person name="Haas B."/>
            <person name="Abouelleil A."/>
            <person name="Alvarado L."/>
            <person name="Arachchi H.M."/>
            <person name="Berlin A."/>
            <person name="Chapman S.B."/>
            <person name="Gearin G."/>
            <person name="Goldberg J."/>
            <person name="Griggs A."/>
            <person name="Gujja S."/>
            <person name="Hansen M."/>
            <person name="Heiman D."/>
            <person name="Howarth C."/>
            <person name="Larimer J."/>
            <person name="Lui A."/>
            <person name="MacDonald P.J.P."/>
            <person name="McCowen C."/>
            <person name="Montmayeur A."/>
            <person name="Murphy C."/>
            <person name="Neiman D."/>
            <person name="Pearson M."/>
            <person name="Priest M."/>
            <person name="Roberts A."/>
            <person name="Saif S."/>
            <person name="Shea T."/>
            <person name="Sisk P."/>
            <person name="Stolte C."/>
            <person name="Sykes S."/>
            <person name="Wortman J."/>
            <person name="Nusbaum C."/>
            <person name="Birren B."/>
        </authorList>
    </citation>
    <scope>NUCLEOTIDE SEQUENCE [LARGE SCALE GENOMIC DNA]</scope>
    <source>
        <strain evidence="3">ATCC 50505</strain>
    </source>
</reference>
<organism evidence="2 3">
    <name type="scientific">Vittaforma corneae (strain ATCC 50505)</name>
    <name type="common">Microsporidian parasite</name>
    <name type="synonym">Nosema corneum</name>
    <dbReference type="NCBI Taxonomy" id="993615"/>
    <lineage>
        <taxon>Eukaryota</taxon>
        <taxon>Fungi</taxon>
        <taxon>Fungi incertae sedis</taxon>
        <taxon>Microsporidia</taxon>
        <taxon>Nosematidae</taxon>
        <taxon>Vittaforma</taxon>
    </lineage>
</organism>
<protein>
    <submittedName>
        <fullName evidence="2">Uncharacterized protein</fullName>
    </submittedName>
</protein>
<proteinExistence type="predicted"/>
<dbReference type="Proteomes" id="UP000011082">
    <property type="component" value="Unassembled WGS sequence"/>
</dbReference>
<feature type="transmembrane region" description="Helical" evidence="1">
    <location>
        <begin position="36"/>
        <end position="57"/>
    </location>
</feature>
<gene>
    <name evidence="2" type="ORF">VICG_01100</name>
</gene>
<dbReference type="VEuPathDB" id="MicrosporidiaDB:VICG_01100"/>
<dbReference type="InParanoid" id="L2GM48"/>
<keyword evidence="1" id="KW-1133">Transmembrane helix</keyword>